<sequence length="512" mass="57404">MDFFSIVGSFGRWQLRVLLALMYLNVVGMWHNFSIIFMTPNMDFHCIQPPSEQHIANASFAFENRCEVPQRGNSSILVACTEWEYDTSDTSETIVSEWDLVCSREWLVSLAKSIYMVGFLLSVIIFGQISDLIGRFPTIVMCFTITCVSMFLSLLSNSFTMFAILRFFQAFGRAGASTVGYVLIMEMVGPKHQTEIGIIIQLGWSIGFVTLVGVVWFFRSWFWLQLVISLAFVPFAFAFGILPESPRWLLTRGKIGKLKKLLTKAAAVNGRDVQEDFKILDLQKENEGKRTPTLFEVLKMTKMRKRFLNMVYQWMVNAFLYYALSYNTNDLAGNAYLNFFIYGLLEFPSYALVLWGIKRWGRRPTHVSLMLVGGAACAAILPIPADLAWLSTTFAMVGKFCITGSFGILYLYTTEVFPTSVRNVTLGSCSMCARIGSILAPFVRDLGKATHSAVPNSLYTFLALTSGLLALLLPETRGLDLPDTLQEGEDLGETGKNVRKNNANPETVPLTG</sequence>
<dbReference type="AlphaFoldDB" id="A0A8X6L3A4"/>
<feature type="transmembrane region" description="Helical" evidence="6">
    <location>
        <begin position="15"/>
        <end position="33"/>
    </location>
</feature>
<gene>
    <name evidence="8" type="primary">Orct</name>
    <name evidence="8" type="ORF">TNCT_98231</name>
</gene>
<dbReference type="OrthoDB" id="8049622at2759"/>
<dbReference type="InterPro" id="IPR005828">
    <property type="entry name" value="MFS_sugar_transport-like"/>
</dbReference>
<dbReference type="InterPro" id="IPR020846">
    <property type="entry name" value="MFS_dom"/>
</dbReference>
<feature type="transmembrane region" description="Helical" evidence="6">
    <location>
        <begin position="367"/>
        <end position="383"/>
    </location>
</feature>
<evidence type="ECO:0000256" key="1">
    <source>
        <dbReference type="ARBA" id="ARBA00004141"/>
    </source>
</evidence>
<comment type="subcellular location">
    <subcellularLocation>
        <location evidence="1">Membrane</location>
        <topology evidence="1">Multi-pass membrane protein</topology>
    </subcellularLocation>
</comment>
<feature type="transmembrane region" description="Helical" evidence="6">
    <location>
        <begin position="389"/>
        <end position="412"/>
    </location>
</feature>
<dbReference type="GO" id="GO:0022857">
    <property type="term" value="F:transmembrane transporter activity"/>
    <property type="evidence" value="ECO:0007669"/>
    <property type="project" value="InterPro"/>
</dbReference>
<keyword evidence="4 6" id="KW-0472">Membrane</keyword>
<evidence type="ECO:0000313" key="8">
    <source>
        <dbReference type="EMBL" id="GFQ96155.1"/>
    </source>
</evidence>
<feature type="transmembrane region" description="Helical" evidence="6">
    <location>
        <begin position="336"/>
        <end position="355"/>
    </location>
</feature>
<dbReference type="PANTHER" id="PTHR24064">
    <property type="entry name" value="SOLUTE CARRIER FAMILY 22 MEMBER"/>
    <property type="match status" value="1"/>
</dbReference>
<feature type="transmembrane region" description="Helical" evidence="6">
    <location>
        <begin position="138"/>
        <end position="155"/>
    </location>
</feature>
<dbReference type="SUPFAM" id="SSF103473">
    <property type="entry name" value="MFS general substrate transporter"/>
    <property type="match status" value="1"/>
</dbReference>
<evidence type="ECO:0000256" key="4">
    <source>
        <dbReference type="ARBA" id="ARBA00023136"/>
    </source>
</evidence>
<dbReference type="PROSITE" id="PS50850">
    <property type="entry name" value="MFS"/>
    <property type="match status" value="1"/>
</dbReference>
<keyword evidence="9" id="KW-1185">Reference proteome</keyword>
<protein>
    <submittedName>
        <fullName evidence="8">Organic cation transporter protein</fullName>
    </submittedName>
</protein>
<evidence type="ECO:0000256" key="6">
    <source>
        <dbReference type="SAM" id="Phobius"/>
    </source>
</evidence>
<comment type="caution">
    <text evidence="8">The sequence shown here is derived from an EMBL/GenBank/DDBJ whole genome shotgun (WGS) entry which is preliminary data.</text>
</comment>
<proteinExistence type="predicted"/>
<accession>A0A8X6L3A4</accession>
<organism evidence="8 9">
    <name type="scientific">Trichonephila clavata</name>
    <name type="common">Joro spider</name>
    <name type="synonym">Nephila clavata</name>
    <dbReference type="NCBI Taxonomy" id="2740835"/>
    <lineage>
        <taxon>Eukaryota</taxon>
        <taxon>Metazoa</taxon>
        <taxon>Ecdysozoa</taxon>
        <taxon>Arthropoda</taxon>
        <taxon>Chelicerata</taxon>
        <taxon>Arachnida</taxon>
        <taxon>Araneae</taxon>
        <taxon>Araneomorphae</taxon>
        <taxon>Entelegynae</taxon>
        <taxon>Araneoidea</taxon>
        <taxon>Nephilidae</taxon>
        <taxon>Trichonephila</taxon>
    </lineage>
</organism>
<evidence type="ECO:0000256" key="3">
    <source>
        <dbReference type="ARBA" id="ARBA00022989"/>
    </source>
</evidence>
<feature type="transmembrane region" description="Helical" evidence="6">
    <location>
        <begin position="222"/>
        <end position="242"/>
    </location>
</feature>
<dbReference type="Pfam" id="PF00083">
    <property type="entry name" value="Sugar_tr"/>
    <property type="match status" value="1"/>
</dbReference>
<dbReference type="EMBL" id="BMAO01004659">
    <property type="protein sequence ID" value="GFQ96155.1"/>
    <property type="molecule type" value="Genomic_DNA"/>
</dbReference>
<feature type="transmembrane region" description="Helical" evidence="6">
    <location>
        <begin position="196"/>
        <end position="216"/>
    </location>
</feature>
<evidence type="ECO:0000313" key="9">
    <source>
        <dbReference type="Proteomes" id="UP000887116"/>
    </source>
</evidence>
<reference evidence="8" key="1">
    <citation type="submission" date="2020-07" db="EMBL/GenBank/DDBJ databases">
        <title>Multicomponent nature underlies the extraordinary mechanical properties of spider dragline silk.</title>
        <authorList>
            <person name="Kono N."/>
            <person name="Nakamura H."/>
            <person name="Mori M."/>
            <person name="Yoshida Y."/>
            <person name="Ohtoshi R."/>
            <person name="Malay A.D."/>
            <person name="Moran D.A.P."/>
            <person name="Tomita M."/>
            <person name="Numata K."/>
            <person name="Arakawa K."/>
        </authorList>
    </citation>
    <scope>NUCLEOTIDE SEQUENCE</scope>
</reference>
<keyword evidence="2 6" id="KW-0812">Transmembrane</keyword>
<evidence type="ECO:0000256" key="5">
    <source>
        <dbReference type="SAM" id="MobiDB-lite"/>
    </source>
</evidence>
<feature type="domain" description="Major facilitator superfamily (MFS) profile" evidence="7">
    <location>
        <begin position="18"/>
        <end position="477"/>
    </location>
</feature>
<keyword evidence="3 6" id="KW-1133">Transmembrane helix</keyword>
<evidence type="ECO:0000259" key="7">
    <source>
        <dbReference type="PROSITE" id="PS50850"/>
    </source>
</evidence>
<dbReference type="InterPro" id="IPR036259">
    <property type="entry name" value="MFS_trans_sf"/>
</dbReference>
<dbReference type="GO" id="GO:0016020">
    <property type="term" value="C:membrane"/>
    <property type="evidence" value="ECO:0007669"/>
    <property type="project" value="UniProtKB-SubCell"/>
</dbReference>
<dbReference type="Gene3D" id="1.20.1250.20">
    <property type="entry name" value="MFS general substrate transporter like domains"/>
    <property type="match status" value="1"/>
</dbReference>
<dbReference type="Proteomes" id="UP000887116">
    <property type="component" value="Unassembled WGS sequence"/>
</dbReference>
<name>A0A8X6L3A4_TRICU</name>
<feature type="transmembrane region" description="Helical" evidence="6">
    <location>
        <begin position="106"/>
        <end position="126"/>
    </location>
</feature>
<dbReference type="CDD" id="cd17317">
    <property type="entry name" value="MFS_SLC22"/>
    <property type="match status" value="1"/>
</dbReference>
<feature type="region of interest" description="Disordered" evidence="5">
    <location>
        <begin position="483"/>
        <end position="512"/>
    </location>
</feature>
<evidence type="ECO:0000256" key="2">
    <source>
        <dbReference type="ARBA" id="ARBA00022692"/>
    </source>
</evidence>
<feature type="transmembrane region" description="Helical" evidence="6">
    <location>
        <begin position="307"/>
        <end position="324"/>
    </location>
</feature>